<feature type="domain" description="vWA-MoxR associated protein C-terminal" evidence="1">
    <location>
        <begin position="310"/>
        <end position="550"/>
    </location>
</feature>
<dbReference type="Gene3D" id="2.40.10.120">
    <property type="match status" value="1"/>
</dbReference>
<sequence>MNSARWHARIECGRQIGAGFLVTGRKVVTCAHVIADSGAAPVTVTFPYQAGAAAVPARVVACGGWGGRPTDPGDLAVLELDEEAPVSPAAFAPPDAAFGEPARKLVAYGFPRGYDEGTLAEYRATAAQLIGGEWIQLEAWNGHGQPLEAGFSGAAVALAGTGEVVGMVTATGGRGVRNGRMLPTHVMARYWPELGAHLPVPAHEDADRDRLRILVQKAARAGVDCSPERLYLDAAGPFGPPLPPGGFDSLWAAAWYVLCELDDPEAVTRFADRLDALLDAPRAGAAVRRARPDWSPILVEIDRSGAGDGQVVVEVSAYSAGRRHPVDSRTLAHGELRPYVRERIDEAFRHLALDSDELIAFALPREWLNWPVDQWESGPDDPTPLGCSYPLVVTDHARRRGGLRHRLARRWQGVDAGASASVHRVECDSGEDPRKLRLRLRAADVAGFAGPPAARLSGPRFDTALTKPVPVLLWPRSGCHGEHGANGAEEEGEDGGCAGAEFLNALGPYVAGVTPAELPRHILSLREAADAADDPDGHWARDVQLLWDDPRCFPDPHATTAHLHSPVA</sequence>
<dbReference type="InterPro" id="IPR045450">
    <property type="entry name" value="VMAP_C"/>
</dbReference>
<dbReference type="OrthoDB" id="3329683at2"/>
<keyword evidence="2" id="KW-0645">Protease</keyword>
<evidence type="ECO:0000313" key="2">
    <source>
        <dbReference type="EMBL" id="RVU26051.1"/>
    </source>
</evidence>
<evidence type="ECO:0000313" key="3">
    <source>
        <dbReference type="Proteomes" id="UP000283128"/>
    </source>
</evidence>
<proteinExistence type="predicted"/>
<dbReference type="EMBL" id="RZYA01000004">
    <property type="protein sequence ID" value="RVU26051.1"/>
    <property type="molecule type" value="Genomic_DNA"/>
</dbReference>
<name>A0A3S2VIZ6_9ACTN</name>
<organism evidence="2 3">
    <name type="scientific">Streptomyces antnestii</name>
    <dbReference type="NCBI Taxonomy" id="2494256"/>
    <lineage>
        <taxon>Bacteria</taxon>
        <taxon>Bacillati</taxon>
        <taxon>Actinomycetota</taxon>
        <taxon>Actinomycetes</taxon>
        <taxon>Kitasatosporales</taxon>
        <taxon>Streptomycetaceae</taxon>
        <taxon>Streptomyces</taxon>
    </lineage>
</organism>
<dbReference type="Pfam" id="PF20028">
    <property type="entry name" value="VMAP-C"/>
    <property type="match status" value="1"/>
</dbReference>
<dbReference type="AlphaFoldDB" id="A0A3S2VIZ6"/>
<evidence type="ECO:0000259" key="1">
    <source>
        <dbReference type="Pfam" id="PF20028"/>
    </source>
</evidence>
<dbReference type="GO" id="GO:0006508">
    <property type="term" value="P:proteolysis"/>
    <property type="evidence" value="ECO:0007669"/>
    <property type="project" value="UniProtKB-KW"/>
</dbReference>
<accession>A0A3S2VIZ6</accession>
<dbReference type="Pfam" id="PF13365">
    <property type="entry name" value="Trypsin_2"/>
    <property type="match status" value="1"/>
</dbReference>
<dbReference type="SUPFAM" id="SSF50494">
    <property type="entry name" value="Trypsin-like serine proteases"/>
    <property type="match status" value="1"/>
</dbReference>
<dbReference type="PANTHER" id="PTHR43019">
    <property type="entry name" value="SERINE ENDOPROTEASE DEGS"/>
    <property type="match status" value="1"/>
</dbReference>
<gene>
    <name evidence="2" type="ORF">EOT10_10650</name>
</gene>
<keyword evidence="3" id="KW-1185">Reference proteome</keyword>
<reference evidence="2 3" key="1">
    <citation type="submission" date="2019-01" db="EMBL/GenBank/DDBJ databases">
        <title>Genome sequences of Streptomyces and Rhizobium isolates collected from root and soil.</title>
        <authorList>
            <person name="Chhettri S."/>
            <person name="Sevigny J.L."/>
            <person name="Sen A."/>
            <person name="Ennis N."/>
            <person name="Tisa L."/>
        </authorList>
    </citation>
    <scope>NUCLEOTIDE SEQUENCE [LARGE SCALE GENOMIC DNA]</scope>
    <source>
        <strain evidence="2 3">San01</strain>
    </source>
</reference>
<protein>
    <submittedName>
        <fullName evidence="2">Serine protease</fullName>
    </submittedName>
</protein>
<dbReference type="Proteomes" id="UP000283128">
    <property type="component" value="Unassembled WGS sequence"/>
</dbReference>
<dbReference type="PANTHER" id="PTHR43019:SF23">
    <property type="entry name" value="PROTEASE DO-LIKE 5, CHLOROPLASTIC"/>
    <property type="match status" value="1"/>
</dbReference>
<keyword evidence="2" id="KW-0378">Hydrolase</keyword>
<dbReference type="GO" id="GO:0008233">
    <property type="term" value="F:peptidase activity"/>
    <property type="evidence" value="ECO:0007669"/>
    <property type="project" value="UniProtKB-KW"/>
</dbReference>
<dbReference type="RefSeq" id="WP_127827877.1">
    <property type="nucleotide sequence ID" value="NZ_RZYA01000004.1"/>
</dbReference>
<comment type="caution">
    <text evidence="2">The sequence shown here is derived from an EMBL/GenBank/DDBJ whole genome shotgun (WGS) entry which is preliminary data.</text>
</comment>
<dbReference type="InterPro" id="IPR009003">
    <property type="entry name" value="Peptidase_S1_PA"/>
</dbReference>